<dbReference type="PANTHER" id="PTHR42718:SF9">
    <property type="entry name" value="MAJOR FACILITATOR SUPERFAMILY MULTIDRUG TRANSPORTER MFSC"/>
    <property type="match status" value="1"/>
</dbReference>
<dbReference type="GO" id="GO:0022857">
    <property type="term" value="F:transmembrane transporter activity"/>
    <property type="evidence" value="ECO:0007669"/>
    <property type="project" value="InterPro"/>
</dbReference>
<evidence type="ECO:0000256" key="1">
    <source>
        <dbReference type="ARBA" id="ARBA00004651"/>
    </source>
</evidence>
<evidence type="ECO:0000256" key="6">
    <source>
        <dbReference type="ARBA" id="ARBA00022989"/>
    </source>
</evidence>
<feature type="transmembrane region" description="Helical" evidence="8">
    <location>
        <begin position="353"/>
        <end position="379"/>
    </location>
</feature>
<feature type="transmembrane region" description="Helical" evidence="8">
    <location>
        <begin position="135"/>
        <end position="156"/>
    </location>
</feature>
<dbReference type="NCBIfam" id="TIGR00711">
    <property type="entry name" value="efflux_EmrB"/>
    <property type="match status" value="1"/>
</dbReference>
<dbReference type="Pfam" id="PF07690">
    <property type="entry name" value="MFS_1"/>
    <property type="match status" value="1"/>
</dbReference>
<dbReference type="AlphaFoldDB" id="A0A1H3R4B4"/>
<feature type="transmembrane region" description="Helical" evidence="8">
    <location>
        <begin position="400"/>
        <end position="417"/>
    </location>
</feature>
<feature type="transmembrane region" description="Helical" evidence="8">
    <location>
        <begin position="299"/>
        <end position="317"/>
    </location>
</feature>
<evidence type="ECO:0000256" key="4">
    <source>
        <dbReference type="ARBA" id="ARBA00022475"/>
    </source>
</evidence>
<proteinExistence type="inferred from homology"/>
<protein>
    <submittedName>
        <fullName evidence="10">Drug resistance transporter, EmrB/QacA subfamily</fullName>
    </submittedName>
</protein>
<gene>
    <name evidence="10" type="ORF">SAMN05216215_105136</name>
</gene>
<dbReference type="GO" id="GO:0005886">
    <property type="term" value="C:plasma membrane"/>
    <property type="evidence" value="ECO:0007669"/>
    <property type="project" value="UniProtKB-SubCell"/>
</dbReference>
<comment type="similarity">
    <text evidence="2">Belongs to the major facilitator superfamily. EmrB family.</text>
</comment>
<feature type="transmembrane region" description="Helical" evidence="8">
    <location>
        <begin position="162"/>
        <end position="183"/>
    </location>
</feature>
<evidence type="ECO:0000313" key="10">
    <source>
        <dbReference type="EMBL" id="SDZ20068.1"/>
    </source>
</evidence>
<keyword evidence="7 8" id="KW-0472">Membrane</keyword>
<evidence type="ECO:0000256" key="3">
    <source>
        <dbReference type="ARBA" id="ARBA00022448"/>
    </source>
</evidence>
<feature type="transmembrane region" description="Helical" evidence="8">
    <location>
        <begin position="437"/>
        <end position="459"/>
    </location>
</feature>
<dbReference type="InterPro" id="IPR020846">
    <property type="entry name" value="MFS_dom"/>
</dbReference>
<dbReference type="Proteomes" id="UP000199529">
    <property type="component" value="Unassembled WGS sequence"/>
</dbReference>
<dbReference type="InterPro" id="IPR036259">
    <property type="entry name" value="MFS_trans_sf"/>
</dbReference>
<feature type="transmembrane region" description="Helical" evidence="8">
    <location>
        <begin position="105"/>
        <end position="123"/>
    </location>
</feature>
<feature type="transmembrane region" description="Helical" evidence="8">
    <location>
        <begin position="195"/>
        <end position="214"/>
    </location>
</feature>
<dbReference type="OrthoDB" id="5168668at2"/>
<feature type="transmembrane region" description="Helical" evidence="8">
    <location>
        <begin position="45"/>
        <end position="67"/>
    </location>
</feature>
<reference evidence="11" key="1">
    <citation type="submission" date="2016-10" db="EMBL/GenBank/DDBJ databases">
        <authorList>
            <person name="Varghese N."/>
            <person name="Submissions S."/>
        </authorList>
    </citation>
    <scope>NUCLEOTIDE SEQUENCE [LARGE SCALE GENOMIC DNA]</scope>
    <source>
        <strain evidence="11">CGMCC 4.3530</strain>
    </source>
</reference>
<dbReference type="PANTHER" id="PTHR42718">
    <property type="entry name" value="MAJOR FACILITATOR SUPERFAMILY MULTIDRUG TRANSPORTER MFSC"/>
    <property type="match status" value="1"/>
</dbReference>
<keyword evidence="5 8" id="KW-0812">Transmembrane</keyword>
<comment type="subcellular location">
    <subcellularLocation>
        <location evidence="1">Cell membrane</location>
        <topology evidence="1">Multi-pass membrane protein</topology>
    </subcellularLocation>
</comment>
<evidence type="ECO:0000256" key="8">
    <source>
        <dbReference type="SAM" id="Phobius"/>
    </source>
</evidence>
<name>A0A1H3R4B4_9PSEU</name>
<feature type="transmembrane region" description="Helical" evidence="8">
    <location>
        <begin position="12"/>
        <end position="33"/>
    </location>
</feature>
<feature type="transmembrane region" description="Helical" evidence="8">
    <location>
        <begin position="226"/>
        <end position="246"/>
    </location>
</feature>
<evidence type="ECO:0000256" key="2">
    <source>
        <dbReference type="ARBA" id="ARBA00008537"/>
    </source>
</evidence>
<accession>A0A1H3R4B4</accession>
<sequence length="489" mass="52286">MRRLEYKWLVGITFVLALIMQILDVTILNVALATLGREFDVDAAALQWILTGYMISLAVFIPSSGWIADRFGSKRTFQAAVVIFTFASVLCGVSTEMWHLIAARVLQGVGGGMLVPVGQAMLFRAFPPNERAKAGAVLSIPITVAPMLGPVLGGLLVEYANWRWIFFINVPVGALALLFTVLFLKEEARRDPGRFDLPGFVLAGAGLATLLYGLDQGAQLGWGEPQVWLSLIAAVLLISGLVWRELTVRAPMLDLRLLTDRLFRSGNLLLLCQTGAMFGVLFLIPLYLQNLRGVSPMHAGLVLMPQAITMLLTTQVISRIYGRVGPKRLILAGFAVQVVIGIGLQLQGVDTSLWFLVALLAVQGVAMGLLMTPVQTATFARISGPSMGQASSMFNVSRQVATALGTAIVATVLVVLTERGTSTVDPAAVGQVAAAHLGAYHGAFLVSVVFAGLGLLLGLRVRDSDAAASLDTPVAKARQGEREPSETVR</sequence>
<dbReference type="SUPFAM" id="SSF103473">
    <property type="entry name" value="MFS general substrate transporter"/>
    <property type="match status" value="1"/>
</dbReference>
<keyword evidence="4" id="KW-1003">Cell membrane</keyword>
<evidence type="ECO:0000313" key="11">
    <source>
        <dbReference type="Proteomes" id="UP000199529"/>
    </source>
</evidence>
<dbReference type="Gene3D" id="1.20.1720.10">
    <property type="entry name" value="Multidrug resistance protein D"/>
    <property type="match status" value="1"/>
</dbReference>
<organism evidence="10 11">
    <name type="scientific">Saccharopolyspora shandongensis</name>
    <dbReference type="NCBI Taxonomy" id="418495"/>
    <lineage>
        <taxon>Bacteria</taxon>
        <taxon>Bacillati</taxon>
        <taxon>Actinomycetota</taxon>
        <taxon>Actinomycetes</taxon>
        <taxon>Pseudonocardiales</taxon>
        <taxon>Pseudonocardiaceae</taxon>
        <taxon>Saccharopolyspora</taxon>
    </lineage>
</organism>
<feature type="domain" description="Major facilitator superfamily (MFS) profile" evidence="9">
    <location>
        <begin position="10"/>
        <end position="466"/>
    </location>
</feature>
<dbReference type="RefSeq" id="WP_093274989.1">
    <property type="nucleotide sequence ID" value="NZ_FNOK01000051.1"/>
</dbReference>
<feature type="transmembrane region" description="Helical" evidence="8">
    <location>
        <begin position="329"/>
        <end position="347"/>
    </location>
</feature>
<evidence type="ECO:0000256" key="5">
    <source>
        <dbReference type="ARBA" id="ARBA00022692"/>
    </source>
</evidence>
<dbReference type="STRING" id="418495.SAMN05216215_105136"/>
<dbReference type="InterPro" id="IPR004638">
    <property type="entry name" value="EmrB-like"/>
</dbReference>
<dbReference type="PROSITE" id="PS50850">
    <property type="entry name" value="MFS"/>
    <property type="match status" value="1"/>
</dbReference>
<dbReference type="CDD" id="cd17503">
    <property type="entry name" value="MFS_LmrB_MDR_like"/>
    <property type="match status" value="1"/>
</dbReference>
<feature type="transmembrane region" description="Helical" evidence="8">
    <location>
        <begin position="79"/>
        <end position="99"/>
    </location>
</feature>
<evidence type="ECO:0000256" key="7">
    <source>
        <dbReference type="ARBA" id="ARBA00023136"/>
    </source>
</evidence>
<dbReference type="EMBL" id="FNOK01000051">
    <property type="protein sequence ID" value="SDZ20068.1"/>
    <property type="molecule type" value="Genomic_DNA"/>
</dbReference>
<evidence type="ECO:0000259" key="9">
    <source>
        <dbReference type="PROSITE" id="PS50850"/>
    </source>
</evidence>
<dbReference type="Gene3D" id="1.20.1250.20">
    <property type="entry name" value="MFS general substrate transporter like domains"/>
    <property type="match status" value="1"/>
</dbReference>
<keyword evidence="3" id="KW-0813">Transport</keyword>
<dbReference type="InterPro" id="IPR011701">
    <property type="entry name" value="MFS"/>
</dbReference>
<keyword evidence="6 8" id="KW-1133">Transmembrane helix</keyword>
<feature type="transmembrane region" description="Helical" evidence="8">
    <location>
        <begin position="267"/>
        <end position="287"/>
    </location>
</feature>
<keyword evidence="11" id="KW-1185">Reference proteome</keyword>